<evidence type="ECO:0000256" key="1">
    <source>
        <dbReference type="SAM" id="MobiDB-lite"/>
    </source>
</evidence>
<evidence type="ECO:0000313" key="4">
    <source>
        <dbReference type="EMBL" id="KXJ95296.1"/>
    </source>
</evidence>
<dbReference type="OrthoDB" id="4225201at2759"/>
<evidence type="ECO:0000313" key="5">
    <source>
        <dbReference type="Proteomes" id="UP000070501"/>
    </source>
</evidence>
<keyword evidence="2" id="KW-1133">Transmembrane helix</keyword>
<organism evidence="4 5">
    <name type="scientific">Microdochium bolleyi</name>
    <dbReference type="NCBI Taxonomy" id="196109"/>
    <lineage>
        <taxon>Eukaryota</taxon>
        <taxon>Fungi</taxon>
        <taxon>Dikarya</taxon>
        <taxon>Ascomycota</taxon>
        <taxon>Pezizomycotina</taxon>
        <taxon>Sordariomycetes</taxon>
        <taxon>Xylariomycetidae</taxon>
        <taxon>Xylariales</taxon>
        <taxon>Microdochiaceae</taxon>
        <taxon>Microdochium</taxon>
    </lineage>
</organism>
<dbReference type="EMBL" id="KQ964246">
    <property type="protein sequence ID" value="KXJ95296.1"/>
    <property type="molecule type" value="Genomic_DNA"/>
</dbReference>
<evidence type="ECO:0000256" key="2">
    <source>
        <dbReference type="SAM" id="Phobius"/>
    </source>
</evidence>
<name>A0A136JDT0_9PEZI</name>
<keyword evidence="5" id="KW-1185">Reference proteome</keyword>
<protein>
    <recommendedName>
        <fullName evidence="6">Peptidase A1 domain-containing protein</fullName>
    </recommendedName>
</protein>
<keyword evidence="2" id="KW-0812">Transmembrane</keyword>
<feature type="compositionally biased region" description="Low complexity" evidence="1">
    <location>
        <begin position="468"/>
        <end position="482"/>
    </location>
</feature>
<feature type="compositionally biased region" description="Low complexity" evidence="1">
    <location>
        <begin position="553"/>
        <end position="581"/>
    </location>
</feature>
<reference evidence="5" key="1">
    <citation type="submission" date="2016-02" db="EMBL/GenBank/DDBJ databases">
        <title>Draft genome sequence of Microdochium bolleyi, a fungal endophyte of beachgrass.</title>
        <authorList>
            <consortium name="DOE Joint Genome Institute"/>
            <person name="David A.S."/>
            <person name="May G."/>
            <person name="Haridas S."/>
            <person name="Lim J."/>
            <person name="Wang M."/>
            <person name="Labutti K."/>
            <person name="Lipzen A."/>
            <person name="Barry K."/>
            <person name="Grigoriev I.V."/>
        </authorList>
    </citation>
    <scope>NUCLEOTIDE SEQUENCE [LARGE SCALE GENOMIC DNA]</scope>
    <source>
        <strain evidence="5">J235TASD1</strain>
    </source>
</reference>
<keyword evidence="2" id="KW-0472">Membrane</keyword>
<dbReference type="InParanoid" id="A0A136JDT0"/>
<feature type="signal peptide" evidence="3">
    <location>
        <begin position="1"/>
        <end position="18"/>
    </location>
</feature>
<keyword evidence="3" id="KW-0732">Signal</keyword>
<feature type="compositionally biased region" description="Basic and acidic residues" evidence="1">
    <location>
        <begin position="333"/>
        <end position="343"/>
    </location>
</feature>
<evidence type="ECO:0000256" key="3">
    <source>
        <dbReference type="SAM" id="SignalP"/>
    </source>
</evidence>
<feature type="region of interest" description="Disordered" evidence="1">
    <location>
        <begin position="468"/>
        <end position="513"/>
    </location>
</feature>
<feature type="region of interest" description="Disordered" evidence="1">
    <location>
        <begin position="552"/>
        <end position="599"/>
    </location>
</feature>
<sequence length="599" mass="65588">MRGLVRAAAIVLATAVVAHPLEKRSARLDGDNALLPLAFIDLDVTKVVEDVLIPRTLLAFDVTETDTSCGRSNITLDGNTLHEDEDGVGSGTITTKHGTKVDAQWRLSCVQVDDRQTFERTLNFNVVGIDGSHIQDLGFKVQFQQVAPVGVSVVDGAFSVIRVPTTTSERYVPGAQSNKPFTLQSELYELEIANARLARLEFEIASREFFIAHAFPESKLASTPSIADCTDLKCFASTLYDAVRSLFFTTHHDGFHRDEDGSIIIPPAVPEGDEDNVRITSLHSNKQILQVQNAEELQATLGHIVEVQASQAQSPITLSVPPVPTPGFDDDTATERPPQRLEEPWHPSTAVLTENPLKTVAIAGSALLLFICIIFATRAACTEKAIRRRAARCARRKEWREKREARVRGIKTAFSNACSWLHERTTRRSTTTTGGDLEKDAAVRQDAAGCHQGHEEHVIASSSASIMSWSVPSPSQSRPQSPLRITTANPGTANHHYLQRPDPESDEESTTMSEDLAHFRAVAGLMENLLSAARDEGGIIIQSVRRSWRSRRNSLIQQRGATASYSDPPSPTSTVPDYTSSDETLPSYDSSTESGSFWA</sequence>
<dbReference type="AlphaFoldDB" id="A0A136JDT0"/>
<feature type="region of interest" description="Disordered" evidence="1">
    <location>
        <begin position="316"/>
        <end position="343"/>
    </location>
</feature>
<feature type="compositionally biased region" description="Polar residues" evidence="1">
    <location>
        <begin position="582"/>
        <end position="599"/>
    </location>
</feature>
<dbReference type="Proteomes" id="UP000070501">
    <property type="component" value="Unassembled WGS sequence"/>
</dbReference>
<dbReference type="STRING" id="196109.A0A136JDT0"/>
<accession>A0A136JDT0</accession>
<feature type="chain" id="PRO_5007293706" description="Peptidase A1 domain-containing protein" evidence="3">
    <location>
        <begin position="19"/>
        <end position="599"/>
    </location>
</feature>
<feature type="compositionally biased region" description="Polar residues" evidence="1">
    <location>
        <begin position="483"/>
        <end position="492"/>
    </location>
</feature>
<feature type="transmembrane region" description="Helical" evidence="2">
    <location>
        <begin position="360"/>
        <end position="381"/>
    </location>
</feature>
<gene>
    <name evidence="4" type="ORF">Micbo1qcDRAFT_157173</name>
</gene>
<evidence type="ECO:0008006" key="6">
    <source>
        <dbReference type="Google" id="ProtNLM"/>
    </source>
</evidence>
<proteinExistence type="predicted"/>